<dbReference type="Proteomes" id="UP000824596">
    <property type="component" value="Unassembled WGS sequence"/>
</dbReference>
<organism evidence="6 7">
    <name type="scientific">Hirsutella rhossiliensis</name>
    <dbReference type="NCBI Taxonomy" id="111463"/>
    <lineage>
        <taxon>Eukaryota</taxon>
        <taxon>Fungi</taxon>
        <taxon>Dikarya</taxon>
        <taxon>Ascomycota</taxon>
        <taxon>Pezizomycotina</taxon>
        <taxon>Sordariomycetes</taxon>
        <taxon>Hypocreomycetidae</taxon>
        <taxon>Hypocreales</taxon>
        <taxon>Ophiocordycipitaceae</taxon>
        <taxon>Hirsutella</taxon>
    </lineage>
</organism>
<dbReference type="Pfam" id="PF01375">
    <property type="entry name" value="Enterotoxin_a"/>
    <property type="match status" value="1"/>
</dbReference>
<feature type="compositionally biased region" description="Basic and acidic residues" evidence="5">
    <location>
        <begin position="518"/>
        <end position="531"/>
    </location>
</feature>
<evidence type="ECO:0000256" key="2">
    <source>
        <dbReference type="ARBA" id="ARBA00022729"/>
    </source>
</evidence>
<evidence type="ECO:0000256" key="4">
    <source>
        <dbReference type="ARBA" id="ARBA00023157"/>
    </source>
</evidence>
<evidence type="ECO:0000256" key="3">
    <source>
        <dbReference type="ARBA" id="ARBA00023026"/>
    </source>
</evidence>
<accession>A0A9P8N0T8</accession>
<evidence type="ECO:0000256" key="1">
    <source>
        <dbReference type="ARBA" id="ARBA00022656"/>
    </source>
</evidence>
<dbReference type="OrthoDB" id="4928190at2759"/>
<reference evidence="6" key="1">
    <citation type="submission" date="2021-09" db="EMBL/GenBank/DDBJ databases">
        <title>A high-quality genome of the endoparasitic fungus Hirsutella rhossiliensis with a comparison of Hirsutella genomes reveals transposable elements contributing to genome size variation.</title>
        <authorList>
            <person name="Lin R."/>
            <person name="Jiao Y."/>
            <person name="Sun X."/>
            <person name="Ling J."/>
            <person name="Xie B."/>
            <person name="Cheng X."/>
        </authorList>
    </citation>
    <scope>NUCLEOTIDE SEQUENCE</scope>
    <source>
        <strain evidence="6">HR02</strain>
    </source>
</reference>
<dbReference type="GeneID" id="68353423"/>
<dbReference type="AlphaFoldDB" id="A0A9P8N0T8"/>
<feature type="region of interest" description="Disordered" evidence="5">
    <location>
        <begin position="285"/>
        <end position="331"/>
    </location>
</feature>
<dbReference type="RefSeq" id="XP_044721379.1">
    <property type="nucleotide sequence ID" value="XM_044862765.1"/>
</dbReference>
<dbReference type="GO" id="GO:0090729">
    <property type="term" value="F:toxin activity"/>
    <property type="evidence" value="ECO:0007669"/>
    <property type="project" value="UniProtKB-KW"/>
</dbReference>
<sequence length="571" mass="63896">MIYFRDPFSVKGVLRLFALWAIVLLLSDFGHSLPPLAIAPLSLQKRVELNIDDPSPGFVYRGEMRSPDQIREAGGFHSRGLQLQQSGKQLSGEQLSRGSSLFEHAQGLETTEYTRYVSTSADPKAALKFAIDDEGKEGKTGYVFKVRTDKRMVAVNPSLGSYSPFQYQKEHAVVGFIPQDQIVGWYRITDETHSFTPKGLQEAADKIKNNDLEFAQNPTYDEKKYAKKRGGARPELAGFPKDHKAWAEKPWKAFKDKPVRDIFEQMLQRICGKVKAKRDLSCLTSFGSQGKPMPGGSKGGNPKVAPDTPDPKKPPKKGNPMDIEPGAARPKGKGIKVFHTRLTLRGTGSFAAGALLVGAPLLRGGWERLKQTNTVFGKAAQAFDNWVAGIQELIGGPLQPDIYGNALKKKIITGIGKALQLGFETVNQKWEREAAERRALDMKMLQMAADINALLQACDESEENSLDDVKFTEAYCTKLRNEVKTAEAKEEEEEKRIKEEEKRTKEEWKKREDKKKRKAEERKAADTLRRKQEAKRRACKVSYRLLLKALTQGPPSALTRIIVQTYSTLAD</sequence>
<keyword evidence="2" id="KW-0732">Signal</keyword>
<feature type="region of interest" description="Disordered" evidence="5">
    <location>
        <begin position="486"/>
        <end position="537"/>
    </location>
</feature>
<dbReference type="InterPro" id="IPR001144">
    <property type="entry name" value="Enterotoxin_A"/>
</dbReference>
<keyword evidence="4" id="KW-1015">Disulfide bond</keyword>
<evidence type="ECO:0000313" key="6">
    <source>
        <dbReference type="EMBL" id="KAH0963866.1"/>
    </source>
</evidence>
<keyword evidence="7" id="KW-1185">Reference proteome</keyword>
<keyword evidence="1" id="KW-0800">Toxin</keyword>
<dbReference type="PRINTS" id="PR00771">
    <property type="entry name" value="ENTEROTOXINA"/>
</dbReference>
<evidence type="ECO:0000313" key="7">
    <source>
        <dbReference type="Proteomes" id="UP000824596"/>
    </source>
</evidence>
<dbReference type="EMBL" id="JAIZPD010000004">
    <property type="protein sequence ID" value="KAH0963866.1"/>
    <property type="molecule type" value="Genomic_DNA"/>
</dbReference>
<keyword evidence="3" id="KW-0843">Virulence</keyword>
<dbReference type="Gene3D" id="3.90.210.10">
    <property type="entry name" value="Heat-Labile Enterotoxin, subunit A"/>
    <property type="match status" value="1"/>
</dbReference>
<protein>
    <submittedName>
        <fullName evidence="6">Heat-labile enterotoxin alpha chain domain-containing protein</fullName>
    </submittedName>
</protein>
<feature type="compositionally biased region" description="Basic and acidic residues" evidence="5">
    <location>
        <begin position="486"/>
        <end position="511"/>
    </location>
</feature>
<evidence type="ECO:0000256" key="5">
    <source>
        <dbReference type="SAM" id="MobiDB-lite"/>
    </source>
</evidence>
<proteinExistence type="predicted"/>
<name>A0A9P8N0T8_9HYPO</name>
<dbReference type="SUPFAM" id="SSF56399">
    <property type="entry name" value="ADP-ribosylation"/>
    <property type="match status" value="1"/>
</dbReference>
<gene>
    <name evidence="6" type="ORF">HRG_04294</name>
</gene>
<comment type="caution">
    <text evidence="6">The sequence shown here is derived from an EMBL/GenBank/DDBJ whole genome shotgun (WGS) entry which is preliminary data.</text>
</comment>